<dbReference type="OrthoDB" id="2729743at2759"/>
<evidence type="ECO:0000313" key="1">
    <source>
        <dbReference type="EMBL" id="TCD60329.1"/>
    </source>
</evidence>
<protein>
    <recommendedName>
        <fullName evidence="3">F-box domain-containing protein</fullName>
    </recommendedName>
</protein>
<sequence length="437" mass="49488">MAVELATEIKLLIVEHLHDDAARSAMQALSLASHEWLVPAQMTLFQDIILDIQNPEVVERFISFLVSTPHIADYIFKLTIRGRRVNIHHPPGYKHDNLLVTDVVRVLSALPNLHSLAIRKCTLKGPVSDTLSLSHIPFGLAISLCLADVSVFHFLLSQFRGKYLHLSRIDFINPYDIDKVSVDPSFLASVRILELGKSHKHVVNLPHKLSEHILSVCHSHVSDLAMECDLDKTDRQIATYQFLSERAPNVEHLRLDLRLSANTVFRPSPEDQMPPALRGFGEIPLQWGSINFSDCCPSLKTITLALRVNVEPVDVGTNAIFQWRYALRLLASAPRTLTRVSVMIMSDQGLDAPARLFTLGSVDWMKWTEVLRGFPKLRYAEFSEVEMPRDFFQFAELCRPLPSTKDRVISHALILGLEDYIKENLIVFHDQGLIQFA</sequence>
<name>A0A4R0R8M6_9APHY</name>
<reference evidence="1 2" key="1">
    <citation type="submission" date="2018-11" db="EMBL/GenBank/DDBJ databases">
        <title>Genome assembly of Steccherinum ochraceum LE-BIN_3174, the white-rot fungus of the Steccherinaceae family (The Residual Polyporoid clade, Polyporales, Basidiomycota).</title>
        <authorList>
            <person name="Fedorova T.V."/>
            <person name="Glazunova O.A."/>
            <person name="Landesman E.O."/>
            <person name="Moiseenko K.V."/>
            <person name="Psurtseva N.V."/>
            <person name="Savinova O.S."/>
            <person name="Shakhova N.V."/>
            <person name="Tyazhelova T.V."/>
            <person name="Vasina D.V."/>
        </authorList>
    </citation>
    <scope>NUCLEOTIDE SEQUENCE [LARGE SCALE GENOMIC DNA]</scope>
    <source>
        <strain evidence="1 2">LE-BIN_3174</strain>
    </source>
</reference>
<evidence type="ECO:0008006" key="3">
    <source>
        <dbReference type="Google" id="ProtNLM"/>
    </source>
</evidence>
<organism evidence="1 2">
    <name type="scientific">Steccherinum ochraceum</name>
    <dbReference type="NCBI Taxonomy" id="92696"/>
    <lineage>
        <taxon>Eukaryota</taxon>
        <taxon>Fungi</taxon>
        <taxon>Dikarya</taxon>
        <taxon>Basidiomycota</taxon>
        <taxon>Agaricomycotina</taxon>
        <taxon>Agaricomycetes</taxon>
        <taxon>Polyporales</taxon>
        <taxon>Steccherinaceae</taxon>
        <taxon>Steccherinum</taxon>
    </lineage>
</organism>
<accession>A0A4R0R8M6</accession>
<dbReference type="Proteomes" id="UP000292702">
    <property type="component" value="Unassembled WGS sequence"/>
</dbReference>
<keyword evidence="2" id="KW-1185">Reference proteome</keyword>
<dbReference type="EMBL" id="RWJN01000617">
    <property type="protein sequence ID" value="TCD60329.1"/>
    <property type="molecule type" value="Genomic_DNA"/>
</dbReference>
<comment type="caution">
    <text evidence="1">The sequence shown here is derived from an EMBL/GenBank/DDBJ whole genome shotgun (WGS) entry which is preliminary data.</text>
</comment>
<gene>
    <name evidence="1" type="ORF">EIP91_010353</name>
</gene>
<proteinExistence type="predicted"/>
<evidence type="ECO:0000313" key="2">
    <source>
        <dbReference type="Proteomes" id="UP000292702"/>
    </source>
</evidence>
<dbReference type="AlphaFoldDB" id="A0A4R0R8M6"/>